<sequence>MEPAELIIKYFKGELSTVEKQELEAWLAADEQNRALLERFRDQRQLADDMAFFDGIDVTADWEAVAVRAGYDTSAQPKRRRMVLWSAVAASILLATGLLTFKKETPPAPLVAAKVNDIQPGSNKAVLQLANGQTVTLGRADTSLDADGAKIRQQQGALVYKGKEEAAAAVQYNTLSTPRGGQFQLVLADGTAVWLNASSSIRFPTRFEGKERIVELTGEGYFEVAKDQHKPFRVKVNGVEIAVLGTHFNVMAYQGVTKTTLAEGSVKIQLADNRSWLLKPGQQGTVKENQEVNIAATDVEKALAWKNGLFYFKDDEIKDIVAQLARWYDVDIQLKGTIPAKQISGNIRRQATLLQVLEMLNYVSGAKYTLDQKKVTVSF</sequence>
<dbReference type="GO" id="GO:0016989">
    <property type="term" value="F:sigma factor antagonist activity"/>
    <property type="evidence" value="ECO:0007669"/>
    <property type="project" value="TreeGrafter"/>
</dbReference>
<evidence type="ECO:0000313" key="4">
    <source>
        <dbReference type="EMBL" id="SIN65124.1"/>
    </source>
</evidence>
<keyword evidence="1" id="KW-0472">Membrane</keyword>
<dbReference type="Proteomes" id="UP000185003">
    <property type="component" value="Unassembled WGS sequence"/>
</dbReference>
<reference evidence="4 5" key="1">
    <citation type="submission" date="2016-11" db="EMBL/GenBank/DDBJ databases">
        <authorList>
            <person name="Jaros S."/>
            <person name="Januszkiewicz K."/>
            <person name="Wedrychowicz H."/>
        </authorList>
    </citation>
    <scope>NUCLEOTIDE SEQUENCE [LARGE SCALE GENOMIC DNA]</scope>
    <source>
        <strain evidence="4 5">DSM 24787</strain>
    </source>
</reference>
<keyword evidence="1" id="KW-1133">Transmembrane helix</keyword>
<dbReference type="EMBL" id="FSRA01000001">
    <property type="protein sequence ID" value="SIN65124.1"/>
    <property type="molecule type" value="Genomic_DNA"/>
</dbReference>
<dbReference type="InterPro" id="IPR012373">
    <property type="entry name" value="Ferrdict_sens_TM"/>
</dbReference>
<keyword evidence="5" id="KW-1185">Reference proteome</keyword>
<dbReference type="Gene3D" id="2.60.120.1440">
    <property type="match status" value="1"/>
</dbReference>
<name>A0A1N6D367_9BACT</name>
<dbReference type="RefSeq" id="WP_074237291.1">
    <property type="nucleotide sequence ID" value="NZ_FSRA01000001.1"/>
</dbReference>
<evidence type="ECO:0000256" key="1">
    <source>
        <dbReference type="SAM" id="Phobius"/>
    </source>
</evidence>
<dbReference type="AlphaFoldDB" id="A0A1N6D367"/>
<dbReference type="PANTHER" id="PTHR30273:SF2">
    <property type="entry name" value="PROTEIN FECR"/>
    <property type="match status" value="1"/>
</dbReference>
<dbReference type="PIRSF" id="PIRSF018266">
    <property type="entry name" value="FecR"/>
    <property type="match status" value="1"/>
</dbReference>
<feature type="transmembrane region" description="Helical" evidence="1">
    <location>
        <begin position="82"/>
        <end position="101"/>
    </location>
</feature>
<evidence type="ECO:0000259" key="3">
    <source>
        <dbReference type="Pfam" id="PF16344"/>
    </source>
</evidence>
<proteinExistence type="predicted"/>
<accession>A0A1N6D367</accession>
<feature type="domain" description="Protein FecR C-terminal" evidence="3">
    <location>
        <begin position="310"/>
        <end position="377"/>
    </location>
</feature>
<dbReference type="PANTHER" id="PTHR30273">
    <property type="entry name" value="PERIPLASMIC SIGNAL SENSOR AND SIGMA FACTOR ACTIVATOR FECR-RELATED"/>
    <property type="match status" value="1"/>
</dbReference>
<keyword evidence="1" id="KW-0812">Transmembrane</keyword>
<organism evidence="4 5">
    <name type="scientific">Chitinophaga niabensis</name>
    <dbReference type="NCBI Taxonomy" id="536979"/>
    <lineage>
        <taxon>Bacteria</taxon>
        <taxon>Pseudomonadati</taxon>
        <taxon>Bacteroidota</taxon>
        <taxon>Chitinophagia</taxon>
        <taxon>Chitinophagales</taxon>
        <taxon>Chitinophagaceae</taxon>
        <taxon>Chitinophaga</taxon>
    </lineage>
</organism>
<dbReference type="OrthoDB" id="1099963at2"/>
<dbReference type="InterPro" id="IPR032508">
    <property type="entry name" value="FecR_C"/>
</dbReference>
<dbReference type="STRING" id="536979.SAMN04488055_0172"/>
<dbReference type="InterPro" id="IPR006860">
    <property type="entry name" value="FecR"/>
</dbReference>
<dbReference type="Gene3D" id="3.55.50.30">
    <property type="match status" value="1"/>
</dbReference>
<feature type="domain" description="FecR protein" evidence="2">
    <location>
        <begin position="174"/>
        <end position="267"/>
    </location>
</feature>
<evidence type="ECO:0000313" key="5">
    <source>
        <dbReference type="Proteomes" id="UP000185003"/>
    </source>
</evidence>
<gene>
    <name evidence="4" type="ORF">SAMN04488055_0172</name>
</gene>
<dbReference type="FunFam" id="2.60.120.1440:FF:000001">
    <property type="entry name" value="Putative anti-sigma factor"/>
    <property type="match status" value="1"/>
</dbReference>
<protein>
    <submittedName>
        <fullName evidence="4">FecR protein</fullName>
    </submittedName>
</protein>
<dbReference type="Pfam" id="PF16344">
    <property type="entry name" value="FecR_C"/>
    <property type="match status" value="1"/>
</dbReference>
<evidence type="ECO:0000259" key="2">
    <source>
        <dbReference type="Pfam" id="PF04773"/>
    </source>
</evidence>
<dbReference type="Pfam" id="PF04773">
    <property type="entry name" value="FecR"/>
    <property type="match status" value="1"/>
</dbReference>